<organism evidence="3 4">
    <name type="scientific">Spirosoma flavum</name>
    <dbReference type="NCBI Taxonomy" id="2048557"/>
    <lineage>
        <taxon>Bacteria</taxon>
        <taxon>Pseudomonadati</taxon>
        <taxon>Bacteroidota</taxon>
        <taxon>Cytophagia</taxon>
        <taxon>Cytophagales</taxon>
        <taxon>Cytophagaceae</taxon>
        <taxon>Spirosoma</taxon>
    </lineage>
</organism>
<dbReference type="Pfam" id="PF00501">
    <property type="entry name" value="AMP-binding"/>
    <property type="match status" value="1"/>
</dbReference>
<evidence type="ECO:0000259" key="1">
    <source>
        <dbReference type="Pfam" id="PF00501"/>
    </source>
</evidence>
<reference evidence="4" key="1">
    <citation type="journal article" date="2019" name="Int. J. Syst. Evol. Microbiol.">
        <title>The Global Catalogue of Microorganisms (GCM) 10K type strain sequencing project: providing services to taxonomists for standard genome sequencing and annotation.</title>
        <authorList>
            <consortium name="The Broad Institute Genomics Platform"/>
            <consortium name="The Broad Institute Genome Sequencing Center for Infectious Disease"/>
            <person name="Wu L."/>
            <person name="Ma J."/>
        </authorList>
    </citation>
    <scope>NUCLEOTIDE SEQUENCE [LARGE SCALE GENOMIC DNA]</scope>
    <source>
        <strain evidence="4">KCTC 52490</strain>
    </source>
</reference>
<dbReference type="InterPro" id="IPR045851">
    <property type="entry name" value="AMP-bd_C_sf"/>
</dbReference>
<evidence type="ECO:0000313" key="3">
    <source>
        <dbReference type="EMBL" id="MFD2937514.1"/>
    </source>
</evidence>
<dbReference type="InterPro" id="IPR025110">
    <property type="entry name" value="AMP-bd_C"/>
</dbReference>
<proteinExistence type="predicted"/>
<sequence>MEASRPSFGSPPPLDYKGPETIRFEEFTVQDLETDIYTLFERRASRQPSRIALVDGEIQLSYGQLLEQTQQIALALRSRQLLAGVPIGLWMDKSAGAIAALLAILAEGHPYVPLDLTVPVQRNESTLTHAGVDLLIGYASELPSAPPTISQLVLDQINTEGDTAHYQAAGGGNDIAYILYTSGTTGQPKGVYQHQRGVLHDVAQYVHSIHLGAGDRHSLLYSLSVIGSIRDVLGTLLTGGSVHFYHPIRQGLAGLAQFIEDQQITIYHSLPLLFRGFLSVARGAFFPSVRLVYLAGDRIYRADVELYRSSFPSTARLYVGIGSTENATIYRQWFIDHQTPLTDELIPVGYAVPDRSMRLLSLTGTEVERGEIGEIVVTSAFLSLGYWRDDERTSRSFTTKGALRTFRTGDLGRLRADGLLEFIGRQDRQLKLSGYRVEPAEVEAVLLRASGVLQAAVLMRSQPTQTCLVAYIVVENGVIIDQLRQFAAEHLPTHMIPVEWEIIEALPRLPNLKIDFNALLEIDATRCRQRVAKSQTHLSQTEQVLRAAWCQSASMDSYEQNASWRQGGGSSYNALLLLVDLEDYCQRELPTAWFHVDMRPTQLLARLTTASDKPLLDAQKSSLSFAVFRPIYGMREGSYRLIQELRKIGRVHLIQYPDLISQPLDALFSTLSTDTFLEFIKPQFDQLPTGVHLVGICSGCTIAHEVAHWRETQGRIGGHLIYVDHPPAGEDLRWRTIRADVWQQRSLRPMRLIRKLSPSVYRFLYAKYTSLAGRDRAEAATRLLSLMTRPSYVKQPVFLIQCADTSAYFHHQESWSRYVSELRTAELACEHGQLFQGGSYFSQLIALLHETLLWPKKV</sequence>
<dbReference type="SUPFAM" id="SSF56801">
    <property type="entry name" value="Acetyl-CoA synthetase-like"/>
    <property type="match status" value="1"/>
</dbReference>
<evidence type="ECO:0000313" key="4">
    <source>
        <dbReference type="Proteomes" id="UP001597512"/>
    </source>
</evidence>
<dbReference type="Proteomes" id="UP001597512">
    <property type="component" value="Unassembled WGS sequence"/>
</dbReference>
<evidence type="ECO:0000259" key="2">
    <source>
        <dbReference type="Pfam" id="PF13193"/>
    </source>
</evidence>
<accession>A0ABW6ASC1</accession>
<gene>
    <name evidence="3" type="ORF">ACFS25_27320</name>
</gene>
<dbReference type="Gene3D" id="3.40.50.12780">
    <property type="entry name" value="N-terminal domain of ligase-like"/>
    <property type="match status" value="1"/>
</dbReference>
<dbReference type="InterPro" id="IPR029058">
    <property type="entry name" value="AB_hydrolase_fold"/>
</dbReference>
<dbReference type="PANTHER" id="PTHR45527">
    <property type="entry name" value="NONRIBOSOMAL PEPTIDE SYNTHETASE"/>
    <property type="match status" value="1"/>
</dbReference>
<protein>
    <submittedName>
        <fullName evidence="3">AMP-binding protein</fullName>
    </submittedName>
</protein>
<dbReference type="Gene3D" id="3.30.300.30">
    <property type="match status" value="1"/>
</dbReference>
<comment type="caution">
    <text evidence="3">The sequence shown here is derived from an EMBL/GenBank/DDBJ whole genome shotgun (WGS) entry which is preliminary data.</text>
</comment>
<dbReference type="Pfam" id="PF13193">
    <property type="entry name" value="AMP-binding_C"/>
    <property type="match status" value="1"/>
</dbReference>
<dbReference type="Gene3D" id="3.40.50.1820">
    <property type="entry name" value="alpha/beta hydrolase"/>
    <property type="match status" value="1"/>
</dbReference>
<name>A0ABW6ASC1_9BACT</name>
<feature type="domain" description="AMP-binding enzyme C-terminal" evidence="2">
    <location>
        <begin position="441"/>
        <end position="509"/>
    </location>
</feature>
<dbReference type="InterPro" id="IPR000873">
    <property type="entry name" value="AMP-dep_synth/lig_dom"/>
</dbReference>
<dbReference type="RefSeq" id="WP_381507663.1">
    <property type="nucleotide sequence ID" value="NZ_JBHUOM010000035.1"/>
</dbReference>
<keyword evidence="4" id="KW-1185">Reference proteome</keyword>
<dbReference type="PROSITE" id="PS00455">
    <property type="entry name" value="AMP_BINDING"/>
    <property type="match status" value="1"/>
</dbReference>
<dbReference type="InterPro" id="IPR042099">
    <property type="entry name" value="ANL_N_sf"/>
</dbReference>
<feature type="domain" description="AMP-dependent synthetase/ligase" evidence="1">
    <location>
        <begin position="40"/>
        <end position="387"/>
    </location>
</feature>
<dbReference type="PANTHER" id="PTHR45527:SF1">
    <property type="entry name" value="FATTY ACID SYNTHASE"/>
    <property type="match status" value="1"/>
</dbReference>
<dbReference type="SUPFAM" id="SSF53474">
    <property type="entry name" value="alpha/beta-Hydrolases"/>
    <property type="match status" value="1"/>
</dbReference>
<dbReference type="EMBL" id="JBHUOM010000035">
    <property type="protein sequence ID" value="MFD2937514.1"/>
    <property type="molecule type" value="Genomic_DNA"/>
</dbReference>
<dbReference type="InterPro" id="IPR020845">
    <property type="entry name" value="AMP-binding_CS"/>
</dbReference>